<evidence type="ECO:0000313" key="2">
    <source>
        <dbReference type="Proteomes" id="UP000252355"/>
    </source>
</evidence>
<comment type="caution">
    <text evidence="1">The sequence shown here is derived from an EMBL/GenBank/DDBJ whole genome shotgun (WGS) entry which is preliminary data.</text>
</comment>
<dbReference type="EMBL" id="QOQW01000016">
    <property type="protein sequence ID" value="RCK79064.1"/>
    <property type="molecule type" value="Genomic_DNA"/>
</dbReference>
<reference evidence="1 2" key="1">
    <citation type="submission" date="2018-05" db="EMBL/GenBank/DDBJ databases">
        <title>A metagenomic window into the 2 km-deep terrestrial subsurface aquifer revealed taxonomically and functionally diverse microbial community comprising novel uncultured bacterial lineages.</title>
        <authorList>
            <person name="Kadnikov V.V."/>
            <person name="Mardanov A.V."/>
            <person name="Beletsky A.V."/>
            <person name="Banks D."/>
            <person name="Pimenov N.V."/>
            <person name="Frank Y.A."/>
            <person name="Karnachuk O.V."/>
            <person name="Ravin N.V."/>
        </authorList>
    </citation>
    <scope>NUCLEOTIDE SEQUENCE [LARGE SCALE GENOMIC DNA]</scope>
    <source>
        <strain evidence="1">BY5</strain>
    </source>
</reference>
<sequence>MVWLVLLALVWPLVPHGHHDDAHPRATAGSVGLTERVIHEDCPQCQVLHCPVTVSLPLLFTTRLEAAPTRDGALSGEWIAASEPPLPLYSRPPPFAVA</sequence>
<gene>
    <name evidence="1" type="ORF">OZSIB_0406</name>
</gene>
<accession>A0A367ZLS2</accession>
<protein>
    <submittedName>
        <fullName evidence="1">Uncharacterized protein</fullName>
    </submittedName>
</protein>
<dbReference type="AlphaFoldDB" id="A0A367ZLS2"/>
<dbReference type="Proteomes" id="UP000252355">
    <property type="component" value="Unassembled WGS sequence"/>
</dbReference>
<name>A0A367ZLS2_9BACT</name>
<evidence type="ECO:0000313" key="1">
    <source>
        <dbReference type="EMBL" id="RCK79064.1"/>
    </source>
</evidence>
<proteinExistence type="predicted"/>
<organism evidence="1 2">
    <name type="scientific">Candidatus Ozemobacter sibiricus</name>
    <dbReference type="NCBI Taxonomy" id="2268124"/>
    <lineage>
        <taxon>Bacteria</taxon>
        <taxon>Candidatus Ozemobacteria</taxon>
        <taxon>Candidatus Ozemobacterales</taxon>
        <taxon>Candidatus Ozemobacteraceae</taxon>
        <taxon>Candidatus Ozemobacter</taxon>
    </lineage>
</organism>